<evidence type="ECO:0000313" key="2">
    <source>
        <dbReference type="Proteomes" id="UP000565715"/>
    </source>
</evidence>
<dbReference type="RefSeq" id="WP_068045665.1">
    <property type="nucleotide sequence ID" value="NZ_JAAXOO010000006.1"/>
</dbReference>
<comment type="caution">
    <text evidence="1">The sequence shown here is derived from an EMBL/GenBank/DDBJ whole genome shotgun (WGS) entry which is preliminary data.</text>
</comment>
<dbReference type="Proteomes" id="UP000565715">
    <property type="component" value="Unassembled WGS sequence"/>
</dbReference>
<proteinExistence type="predicted"/>
<organism evidence="1 2">
    <name type="scientific">Nocardia speluncae</name>
    <dbReference type="NCBI Taxonomy" id="419477"/>
    <lineage>
        <taxon>Bacteria</taxon>
        <taxon>Bacillati</taxon>
        <taxon>Actinomycetota</taxon>
        <taxon>Actinomycetes</taxon>
        <taxon>Mycobacteriales</taxon>
        <taxon>Nocardiaceae</taxon>
        <taxon>Nocardia</taxon>
    </lineage>
</organism>
<reference evidence="1 2" key="1">
    <citation type="submission" date="2020-04" db="EMBL/GenBank/DDBJ databases">
        <title>MicrobeNet Type strains.</title>
        <authorList>
            <person name="Nicholson A.C."/>
        </authorList>
    </citation>
    <scope>NUCLEOTIDE SEQUENCE [LARGE SCALE GENOMIC DNA]</scope>
    <source>
        <strain evidence="1 2">DSM 45078</strain>
    </source>
</reference>
<dbReference type="EMBL" id="JAAXOO010000006">
    <property type="protein sequence ID" value="NKY35941.1"/>
    <property type="molecule type" value="Genomic_DNA"/>
</dbReference>
<sequence length="262" mass="27678">MNSHIPQRPDTLPPYPQLWARWTVTAAAFAAARDLRGPRILPLLAWFQNGHHSGAVLHSLPGGRAVLWGETVTGPAGKGTVRPFGFRWEAGRWYVADQSLAADQCAAAIPSVWATDEAVDTVVAIVGEQRRAAAVTMVCAAEFGAVTPSLIAEVFGDDDGFHTAAATSQLAMAGVLAPASARVPAELRSEPAAPEPHLVDSVPEPAYGPFGTPSLDGLMKHGLPGMGSDRGAHPVRLSDRSACLFDPGRRASALVSPWKEER</sequence>
<protein>
    <submittedName>
        <fullName evidence="1">Uncharacterized protein</fullName>
    </submittedName>
</protein>
<evidence type="ECO:0000313" key="1">
    <source>
        <dbReference type="EMBL" id="NKY35941.1"/>
    </source>
</evidence>
<name>A0A846XHX0_9NOCA</name>
<gene>
    <name evidence="1" type="ORF">HGA13_23115</name>
</gene>
<dbReference type="AlphaFoldDB" id="A0A846XHX0"/>
<accession>A0A846XHX0</accession>
<keyword evidence="2" id="KW-1185">Reference proteome</keyword>